<dbReference type="PANTHER" id="PTHR24305">
    <property type="entry name" value="CYTOCHROME P450"/>
    <property type="match status" value="1"/>
</dbReference>
<sequence>MPRYHHERERLFTQLFRGLQTVAPYVSTALIGILVLYALLWNAAKARRRSRRAGQGSHKEPPVPPALPVLGHWLALRARGRGAADPGDAHLRTLRRWAEAYGGAFTLLMPRAWLLPGGLGLGLGGGGGPAAGEVVVLSDPAAVHALLALGEDVAPKSAAHYRTLEQLLHSPPAPSLLTSTAAAQWRAARRSLLFAFSANELWEDFEVAKAKALSLASVVLGLGPGVVLDVDEAALRLSLDVAGLSKLGYDFRAVESSGQVMLLRLLGEVAEEWDARRRRLLPAWAAPWLLDSAAEANSKCRILQDFIEGELWEDIASRGPPPPDDITLAAQVVRLNHSLSRGAGAASRSPSGGDGLDRTLSELAAQLLLAHEPVGHSLAWALGCLARNRAAQDKLVAELKREGVYDAPHTALTRDMLHRLPYLDCVVREALRLYPAQPCPATVRQVNKDVVLGGWAVPAGAQVWVDVYSMHRSPALWREPDRFNPERWAAHVAQRADAAAAAAAAAAEAEAEAGAGGGAGGAKGGGKNKAKKSGGAGGGAGAGAGDYDGMNTVEPDPTDVAAIDPDADDGGAEAQAEERKERGAASASAASAAAAAATASSASSAGVGGASGEEAAPPPLCSPLALMPFGSGPRSCLGQQLAVAELKAALAVLLCFVSLEPTGDPADEPRPAAGLFLRPAGGLHLQVVHRPRGQAQQGRQR</sequence>
<dbReference type="GO" id="GO:0005506">
    <property type="term" value="F:iron ion binding"/>
    <property type="evidence" value="ECO:0007669"/>
    <property type="project" value="InterPro"/>
</dbReference>
<feature type="compositionally biased region" description="Gly residues" evidence="3">
    <location>
        <begin position="514"/>
        <end position="525"/>
    </location>
</feature>
<evidence type="ECO:0000313" key="5">
    <source>
        <dbReference type="EMBL" id="KAG2441320.1"/>
    </source>
</evidence>
<dbReference type="Pfam" id="PF00067">
    <property type="entry name" value="p450"/>
    <property type="match status" value="2"/>
</dbReference>
<dbReference type="PANTHER" id="PTHR24305:SF166">
    <property type="entry name" value="CYTOCHROME P450 12A4, MITOCHONDRIAL-RELATED"/>
    <property type="match status" value="1"/>
</dbReference>
<dbReference type="InterPro" id="IPR017972">
    <property type="entry name" value="Cyt_P450_CS"/>
</dbReference>
<dbReference type="AlphaFoldDB" id="A0A835TNY9"/>
<evidence type="ECO:0008006" key="7">
    <source>
        <dbReference type="Google" id="ProtNLM"/>
    </source>
</evidence>
<keyword evidence="4" id="KW-1133">Transmembrane helix</keyword>
<dbReference type="Gene3D" id="1.10.630.10">
    <property type="entry name" value="Cytochrome P450"/>
    <property type="match status" value="1"/>
</dbReference>
<name>A0A835TNY9_9CHLO</name>
<feature type="region of interest" description="Disordered" evidence="3">
    <location>
        <begin position="514"/>
        <end position="587"/>
    </location>
</feature>
<dbReference type="InterPro" id="IPR036396">
    <property type="entry name" value="Cyt_P450_sf"/>
</dbReference>
<evidence type="ECO:0000256" key="3">
    <source>
        <dbReference type="SAM" id="MobiDB-lite"/>
    </source>
</evidence>
<comment type="similarity">
    <text evidence="2">Belongs to the cytochrome P450 family.</text>
</comment>
<evidence type="ECO:0000256" key="2">
    <source>
        <dbReference type="ARBA" id="ARBA00010617"/>
    </source>
</evidence>
<protein>
    <recommendedName>
        <fullName evidence="7">Cytochrome P450</fullName>
    </recommendedName>
</protein>
<proteinExistence type="inferred from homology"/>
<dbReference type="PROSITE" id="PS00086">
    <property type="entry name" value="CYTOCHROME_P450"/>
    <property type="match status" value="1"/>
</dbReference>
<gene>
    <name evidence="5" type="ORF">HYH02_009913</name>
</gene>
<comment type="caution">
    <text evidence="5">The sequence shown here is derived from an EMBL/GenBank/DDBJ whole genome shotgun (WGS) entry which is preliminary data.</text>
</comment>
<dbReference type="EMBL" id="JAEHOD010000035">
    <property type="protein sequence ID" value="KAG2441320.1"/>
    <property type="molecule type" value="Genomic_DNA"/>
</dbReference>
<keyword evidence="6" id="KW-1185">Reference proteome</keyword>
<comment type="cofactor">
    <cofactor evidence="1">
        <name>heme</name>
        <dbReference type="ChEBI" id="CHEBI:30413"/>
    </cofactor>
</comment>
<evidence type="ECO:0000256" key="4">
    <source>
        <dbReference type="SAM" id="Phobius"/>
    </source>
</evidence>
<dbReference type="GO" id="GO:0004497">
    <property type="term" value="F:monooxygenase activity"/>
    <property type="evidence" value="ECO:0007669"/>
    <property type="project" value="InterPro"/>
</dbReference>
<keyword evidence="4" id="KW-0472">Membrane</keyword>
<dbReference type="GO" id="GO:0020037">
    <property type="term" value="F:heme binding"/>
    <property type="evidence" value="ECO:0007669"/>
    <property type="project" value="InterPro"/>
</dbReference>
<dbReference type="GO" id="GO:0016705">
    <property type="term" value="F:oxidoreductase activity, acting on paired donors, with incorporation or reduction of molecular oxygen"/>
    <property type="evidence" value="ECO:0007669"/>
    <property type="project" value="InterPro"/>
</dbReference>
<organism evidence="5 6">
    <name type="scientific">Chlamydomonas schloesseri</name>
    <dbReference type="NCBI Taxonomy" id="2026947"/>
    <lineage>
        <taxon>Eukaryota</taxon>
        <taxon>Viridiplantae</taxon>
        <taxon>Chlorophyta</taxon>
        <taxon>core chlorophytes</taxon>
        <taxon>Chlorophyceae</taxon>
        <taxon>CS clade</taxon>
        <taxon>Chlamydomonadales</taxon>
        <taxon>Chlamydomonadaceae</taxon>
        <taxon>Chlamydomonas</taxon>
    </lineage>
</organism>
<dbReference type="SUPFAM" id="SSF48264">
    <property type="entry name" value="Cytochrome P450"/>
    <property type="match status" value="2"/>
</dbReference>
<evidence type="ECO:0000313" key="6">
    <source>
        <dbReference type="Proteomes" id="UP000613740"/>
    </source>
</evidence>
<feature type="compositionally biased region" description="Gly residues" evidence="3">
    <location>
        <begin position="534"/>
        <end position="546"/>
    </location>
</feature>
<reference evidence="5" key="1">
    <citation type="journal article" date="2020" name="bioRxiv">
        <title>Comparative genomics of Chlamydomonas.</title>
        <authorList>
            <person name="Craig R.J."/>
            <person name="Hasan A.R."/>
            <person name="Ness R.W."/>
            <person name="Keightley P.D."/>
        </authorList>
    </citation>
    <scope>NUCLEOTIDE SEQUENCE</scope>
    <source>
        <strain evidence="5">CCAP 11/173</strain>
    </source>
</reference>
<feature type="transmembrane region" description="Helical" evidence="4">
    <location>
        <begin position="22"/>
        <end position="43"/>
    </location>
</feature>
<keyword evidence="4" id="KW-0812">Transmembrane</keyword>
<evidence type="ECO:0000256" key="1">
    <source>
        <dbReference type="ARBA" id="ARBA00001971"/>
    </source>
</evidence>
<dbReference type="OrthoDB" id="2789670at2759"/>
<accession>A0A835TNY9</accession>
<dbReference type="InterPro" id="IPR001128">
    <property type="entry name" value="Cyt_P450"/>
</dbReference>
<dbReference type="Proteomes" id="UP000613740">
    <property type="component" value="Unassembled WGS sequence"/>
</dbReference>
<dbReference type="InterPro" id="IPR050121">
    <property type="entry name" value="Cytochrome_P450_monoxygenase"/>
</dbReference>